<evidence type="ECO:0000313" key="2">
    <source>
        <dbReference type="EMBL" id="EKC61133.1"/>
    </source>
</evidence>
<proteinExistence type="predicted"/>
<feature type="region of interest" description="Disordered" evidence="1">
    <location>
        <begin position="1"/>
        <end position="27"/>
    </location>
</feature>
<gene>
    <name evidence="2" type="ORF">OBE_08632</name>
</gene>
<organism evidence="2">
    <name type="scientific">human gut metagenome</name>
    <dbReference type="NCBI Taxonomy" id="408170"/>
    <lineage>
        <taxon>unclassified sequences</taxon>
        <taxon>metagenomes</taxon>
        <taxon>organismal metagenomes</taxon>
    </lineage>
</organism>
<feature type="compositionally biased region" description="Gly residues" evidence="1">
    <location>
        <begin position="1"/>
        <end position="10"/>
    </location>
</feature>
<dbReference type="AlphaFoldDB" id="K1SU87"/>
<sequence>PPDESGGGFDGSVSDWDDETNVELPVG</sequence>
<comment type="caution">
    <text evidence="2">The sequence shown here is derived from an EMBL/GenBank/DDBJ whole genome shotgun (WGS) entry which is preliminary data.</text>
</comment>
<dbReference type="EMBL" id="AJWZ01005959">
    <property type="protein sequence ID" value="EKC61133.1"/>
    <property type="molecule type" value="Genomic_DNA"/>
</dbReference>
<reference evidence="2" key="1">
    <citation type="journal article" date="2013" name="Environ. Microbiol.">
        <title>Microbiota from the distal guts of lean and obese adolescents exhibit partial functional redundancy besides clear differences in community structure.</title>
        <authorList>
            <person name="Ferrer M."/>
            <person name="Ruiz A."/>
            <person name="Lanza F."/>
            <person name="Haange S.B."/>
            <person name="Oberbach A."/>
            <person name="Till H."/>
            <person name="Bargiela R."/>
            <person name="Campoy C."/>
            <person name="Segura M.T."/>
            <person name="Richter M."/>
            <person name="von Bergen M."/>
            <person name="Seifert J."/>
            <person name="Suarez A."/>
        </authorList>
    </citation>
    <scope>NUCLEOTIDE SEQUENCE</scope>
</reference>
<accession>K1SU87</accession>
<protein>
    <submittedName>
        <fullName evidence="2">Uncharacterized protein</fullName>
    </submittedName>
</protein>
<name>K1SU87_9ZZZZ</name>
<evidence type="ECO:0000256" key="1">
    <source>
        <dbReference type="SAM" id="MobiDB-lite"/>
    </source>
</evidence>
<feature type="non-terminal residue" evidence="2">
    <location>
        <position position="1"/>
    </location>
</feature>